<sequence length="121" mass="13317">MASESDSETTPSFLSSLPDSPITDDIVKKIGESDHPKIHGAMGFPGSTPGAIEAFLLNMEEVTHLLVFDSAEQRWRVYESFDNTDMAHQEMIDHATEIVNDWFAESLADRIATAEEVDSGS</sequence>
<evidence type="ECO:0000259" key="2">
    <source>
        <dbReference type="Pfam" id="PF25912"/>
    </source>
</evidence>
<feature type="region of interest" description="Disordered" evidence="1">
    <location>
        <begin position="1"/>
        <end position="24"/>
    </location>
</feature>
<dbReference type="OrthoDB" id="195763at2157"/>
<dbReference type="KEGG" id="nag:AArcMg_4101"/>
<keyword evidence="3" id="KW-0614">Plasmid</keyword>
<dbReference type="InterPro" id="IPR058270">
    <property type="entry name" value="DUF7964"/>
</dbReference>
<dbReference type="Pfam" id="PF25912">
    <property type="entry name" value="DUF7964"/>
    <property type="match status" value="1"/>
</dbReference>
<evidence type="ECO:0000256" key="1">
    <source>
        <dbReference type="SAM" id="MobiDB-lite"/>
    </source>
</evidence>
<evidence type="ECO:0000313" key="3">
    <source>
        <dbReference type="EMBL" id="AXR79926.1"/>
    </source>
</evidence>
<organism evidence="3 4">
    <name type="scientific">Natrarchaeobaculum sulfurireducens</name>
    <dbReference type="NCBI Taxonomy" id="2044521"/>
    <lineage>
        <taxon>Archaea</taxon>
        <taxon>Methanobacteriati</taxon>
        <taxon>Methanobacteriota</taxon>
        <taxon>Stenosarchaea group</taxon>
        <taxon>Halobacteria</taxon>
        <taxon>Halobacteriales</taxon>
        <taxon>Natrialbaceae</taxon>
        <taxon>Natrarchaeobaculum</taxon>
    </lineage>
</organism>
<accession>A0A346PK81</accession>
<reference evidence="3 4" key="1">
    <citation type="submission" date="2018-02" db="EMBL/GenBank/DDBJ databases">
        <title>Phenotypic and genomic properties of facultatively anaerobic sulfur-reducing natronoarchaea from hypersaline soda lakes.</title>
        <authorList>
            <person name="Sorokin D.Y."/>
            <person name="Kublanov I.V."/>
            <person name="Roman P."/>
            <person name="Sinninghe Damste J.S."/>
            <person name="Golyshin P.N."/>
            <person name="Rojo D."/>
            <person name="Ciordia S."/>
            <person name="Mena M.D.C."/>
            <person name="Ferrer M."/>
            <person name="Messina E."/>
            <person name="Smedile F."/>
            <person name="La Spada G."/>
            <person name="La Cono V."/>
            <person name="Yakimov M.M."/>
        </authorList>
    </citation>
    <scope>NUCLEOTIDE SEQUENCE [LARGE SCALE GENOMIC DNA]</scope>
    <source>
        <strain evidence="3 4">AArc-Mg</strain>
        <plasmid evidence="4">paarc-mg-01</plasmid>
    </source>
</reference>
<proteinExistence type="predicted"/>
<dbReference type="AlphaFoldDB" id="A0A346PK81"/>
<keyword evidence="4" id="KW-1185">Reference proteome</keyword>
<geneLocation type="plasmid" evidence="4">
    <name>paarc-mg-01</name>
</geneLocation>
<feature type="compositionally biased region" description="Polar residues" evidence="1">
    <location>
        <begin position="8"/>
        <end position="18"/>
    </location>
</feature>
<dbReference type="Proteomes" id="UP000258613">
    <property type="component" value="Plasmid pAArc-Mg-01"/>
</dbReference>
<protein>
    <recommendedName>
        <fullName evidence="2">DUF7964 domain-containing protein</fullName>
    </recommendedName>
</protein>
<evidence type="ECO:0000313" key="4">
    <source>
        <dbReference type="Proteomes" id="UP000258613"/>
    </source>
</evidence>
<gene>
    <name evidence="3" type="ORF">AArcMg_4101</name>
</gene>
<dbReference type="EMBL" id="CP027032">
    <property type="protein sequence ID" value="AXR79926.1"/>
    <property type="molecule type" value="Genomic_DNA"/>
</dbReference>
<name>A0A346PK81_9EURY</name>
<feature type="domain" description="DUF7964" evidence="2">
    <location>
        <begin position="13"/>
        <end position="102"/>
    </location>
</feature>